<sequence>MKPSPLVRRCLALTIFHSRNTTSLYPTTAAQLHGILLTSGQLHNQGLHPIFMLYCACGYPSSARNLLAQMPHPPPVSFSNSLLRSYTSLGCHREALAVYCAMRAFDHLTFPFAAKACAGLRLCHHGRAVHCRALAAGFCGDTYVQNALISMYMNCSDVDAAQAVFSAATNRTVVSWNAVIAGCVKNGCAERALEVFGEMVSHGVGIDRVTVVSVLPACAQTKDLIIGRAVHRLAEERGLGDYVAVKNALIDMYGKCRSLEDARRMFDHCKYDKDVVSWTAMIGAYVLNNCAIDAFVLGCEMLMTGAVRPNGVTMVYLLSSCAAMPSGEHAKCAHALCIRLGLESEIVVETALIDTYARCGKTKLMILAFEKSSRRAETWNASISGYTISGRGKKAIELFKRMIAVSVHPDSATMGSILPAYVDSSDLRQAKNIHCFILTLGFLRSSEIATGLIDVYAKAGDLDAACGLFHFLLEKDVVAWTTVIAGYGMHGHARAAMLLYDRMVESGVKPNTVTFASLMYACSHAGMIDEGLRLFEDMHKVHGLMPNGEHYSCLVDMLGRAGRIEEAYSFIQGMPFERSSRTPLCGLLCWAPVFYTRMSSSGSNAIEWKLLTGMGGGAHVCCTQRFWFSHTKEGTCLVKCSSPNVVASCKPPSPSPTPPSL</sequence>
<dbReference type="OrthoDB" id="185373at2759"/>
<dbReference type="FunFam" id="1.25.40.10:FF:000344">
    <property type="entry name" value="Pentatricopeptide repeat-containing protein"/>
    <property type="match status" value="1"/>
</dbReference>
<dbReference type="PANTHER" id="PTHR47926">
    <property type="entry name" value="PENTATRICOPEPTIDE REPEAT-CONTAINING PROTEIN"/>
    <property type="match status" value="1"/>
</dbReference>
<reference evidence="3" key="2">
    <citation type="submission" date="2021-02" db="EMBL/GenBank/DDBJ databases">
        <authorList>
            <person name="Kimball J.A."/>
            <person name="Haas M.W."/>
            <person name="Macchietto M."/>
            <person name="Kono T."/>
            <person name="Duquette J."/>
            <person name="Shao M."/>
        </authorList>
    </citation>
    <scope>NUCLEOTIDE SEQUENCE</scope>
    <source>
        <tissue evidence="3">Fresh leaf tissue</tissue>
    </source>
</reference>
<dbReference type="EMBL" id="JAAALK010000287">
    <property type="protein sequence ID" value="KAG8059982.1"/>
    <property type="molecule type" value="Genomic_DNA"/>
</dbReference>
<dbReference type="Proteomes" id="UP000729402">
    <property type="component" value="Unassembled WGS sequence"/>
</dbReference>
<dbReference type="NCBIfam" id="TIGR00756">
    <property type="entry name" value="PPR"/>
    <property type="match status" value="4"/>
</dbReference>
<dbReference type="FunFam" id="1.25.40.10:FF:000158">
    <property type="entry name" value="pentatricopeptide repeat-containing protein At2g33680"/>
    <property type="match status" value="1"/>
</dbReference>
<evidence type="ECO:0000313" key="4">
    <source>
        <dbReference type="Proteomes" id="UP000729402"/>
    </source>
</evidence>
<feature type="repeat" description="PPR" evidence="2">
    <location>
        <begin position="375"/>
        <end position="409"/>
    </location>
</feature>
<dbReference type="PANTHER" id="PTHR47926:SF493">
    <property type="entry name" value="PENTATRICOPEPTIDE REPEAT-CONTAINING PROTEIN"/>
    <property type="match status" value="1"/>
</dbReference>
<dbReference type="InterPro" id="IPR002885">
    <property type="entry name" value="PPR_rpt"/>
</dbReference>
<dbReference type="GO" id="GO:0003723">
    <property type="term" value="F:RNA binding"/>
    <property type="evidence" value="ECO:0007669"/>
    <property type="project" value="InterPro"/>
</dbReference>
<feature type="repeat" description="PPR" evidence="2">
    <location>
        <begin position="476"/>
        <end position="510"/>
    </location>
</feature>
<keyword evidence="4" id="KW-1185">Reference proteome</keyword>
<comment type="caution">
    <text evidence="3">The sequence shown here is derived from an EMBL/GenBank/DDBJ whole genome shotgun (WGS) entry which is preliminary data.</text>
</comment>
<feature type="repeat" description="PPR" evidence="2">
    <location>
        <begin position="511"/>
        <end position="546"/>
    </location>
</feature>
<reference evidence="3" key="1">
    <citation type="journal article" date="2021" name="bioRxiv">
        <title>Whole Genome Assembly and Annotation of Northern Wild Rice, Zizania palustris L., Supports a Whole Genome Duplication in the Zizania Genus.</title>
        <authorList>
            <person name="Haas M."/>
            <person name="Kono T."/>
            <person name="Macchietto M."/>
            <person name="Millas R."/>
            <person name="McGilp L."/>
            <person name="Shao M."/>
            <person name="Duquette J."/>
            <person name="Hirsch C.N."/>
            <person name="Kimball J."/>
        </authorList>
    </citation>
    <scope>NUCLEOTIDE SEQUENCE</scope>
    <source>
        <tissue evidence="3">Fresh leaf tissue</tissue>
    </source>
</reference>
<dbReference type="PROSITE" id="PS51375">
    <property type="entry name" value="PPR"/>
    <property type="match status" value="4"/>
</dbReference>
<protein>
    <recommendedName>
        <fullName evidence="5">Pentatricopeptide repeat-containing protein</fullName>
    </recommendedName>
</protein>
<dbReference type="InterPro" id="IPR046960">
    <property type="entry name" value="PPR_At4g14850-like_plant"/>
</dbReference>
<dbReference type="GO" id="GO:0099402">
    <property type="term" value="P:plant organ development"/>
    <property type="evidence" value="ECO:0007669"/>
    <property type="project" value="UniProtKB-ARBA"/>
</dbReference>
<evidence type="ECO:0000256" key="2">
    <source>
        <dbReference type="PROSITE-ProRule" id="PRU00708"/>
    </source>
</evidence>
<dbReference type="FunFam" id="1.25.40.10:FF:000396">
    <property type="entry name" value="Pentatricopeptide repeat-containing protein At2g36730"/>
    <property type="match status" value="1"/>
</dbReference>
<gene>
    <name evidence="3" type="ORF">GUJ93_ZPchr0002g22977</name>
</gene>
<dbReference type="AlphaFoldDB" id="A0A8J5S2G4"/>
<dbReference type="Pfam" id="PF13041">
    <property type="entry name" value="PPR_2"/>
    <property type="match status" value="2"/>
</dbReference>
<dbReference type="Pfam" id="PF01535">
    <property type="entry name" value="PPR"/>
    <property type="match status" value="5"/>
</dbReference>
<dbReference type="GO" id="GO:0009451">
    <property type="term" value="P:RNA modification"/>
    <property type="evidence" value="ECO:0007669"/>
    <property type="project" value="InterPro"/>
</dbReference>
<evidence type="ECO:0008006" key="5">
    <source>
        <dbReference type="Google" id="ProtNLM"/>
    </source>
</evidence>
<organism evidence="3 4">
    <name type="scientific">Zizania palustris</name>
    <name type="common">Northern wild rice</name>
    <dbReference type="NCBI Taxonomy" id="103762"/>
    <lineage>
        <taxon>Eukaryota</taxon>
        <taxon>Viridiplantae</taxon>
        <taxon>Streptophyta</taxon>
        <taxon>Embryophyta</taxon>
        <taxon>Tracheophyta</taxon>
        <taxon>Spermatophyta</taxon>
        <taxon>Magnoliopsida</taxon>
        <taxon>Liliopsida</taxon>
        <taxon>Poales</taxon>
        <taxon>Poaceae</taxon>
        <taxon>BOP clade</taxon>
        <taxon>Oryzoideae</taxon>
        <taxon>Oryzeae</taxon>
        <taxon>Zizaniinae</taxon>
        <taxon>Zizania</taxon>
    </lineage>
</organism>
<feature type="repeat" description="PPR" evidence="2">
    <location>
        <begin position="172"/>
        <end position="206"/>
    </location>
</feature>
<proteinExistence type="predicted"/>
<evidence type="ECO:0000313" key="3">
    <source>
        <dbReference type="EMBL" id="KAG8059982.1"/>
    </source>
</evidence>
<keyword evidence="1" id="KW-0677">Repeat</keyword>
<name>A0A8J5S2G4_ZIZPA</name>
<evidence type="ECO:0000256" key="1">
    <source>
        <dbReference type="ARBA" id="ARBA00022737"/>
    </source>
</evidence>
<accession>A0A8J5S2G4</accession>